<dbReference type="Proteomes" id="UP001301769">
    <property type="component" value="Unassembled WGS sequence"/>
</dbReference>
<name>A0AAN7B5M8_9PEZI</name>
<dbReference type="InterPro" id="IPR029058">
    <property type="entry name" value="AB_hydrolase_fold"/>
</dbReference>
<keyword evidence="5" id="KW-1185">Reference proteome</keyword>
<evidence type="ECO:0000259" key="3">
    <source>
        <dbReference type="Pfam" id="PF12697"/>
    </source>
</evidence>
<reference evidence="4" key="1">
    <citation type="journal article" date="2023" name="Mol. Phylogenet. Evol.">
        <title>Genome-scale phylogeny and comparative genomics of the fungal order Sordariales.</title>
        <authorList>
            <person name="Hensen N."/>
            <person name="Bonometti L."/>
            <person name="Westerberg I."/>
            <person name="Brannstrom I.O."/>
            <person name="Guillou S."/>
            <person name="Cros-Aarteil S."/>
            <person name="Calhoun S."/>
            <person name="Haridas S."/>
            <person name="Kuo A."/>
            <person name="Mondo S."/>
            <person name="Pangilinan J."/>
            <person name="Riley R."/>
            <person name="LaButti K."/>
            <person name="Andreopoulos B."/>
            <person name="Lipzen A."/>
            <person name="Chen C."/>
            <person name="Yan M."/>
            <person name="Daum C."/>
            <person name="Ng V."/>
            <person name="Clum A."/>
            <person name="Steindorff A."/>
            <person name="Ohm R.A."/>
            <person name="Martin F."/>
            <person name="Silar P."/>
            <person name="Natvig D.O."/>
            <person name="Lalanne C."/>
            <person name="Gautier V."/>
            <person name="Ament-Velasquez S.L."/>
            <person name="Kruys A."/>
            <person name="Hutchinson M.I."/>
            <person name="Powell A.J."/>
            <person name="Barry K."/>
            <person name="Miller A.N."/>
            <person name="Grigoriev I.V."/>
            <person name="Debuchy R."/>
            <person name="Gladieux P."/>
            <person name="Hiltunen Thoren M."/>
            <person name="Johannesson H."/>
        </authorList>
    </citation>
    <scope>NUCLEOTIDE SEQUENCE</scope>
    <source>
        <strain evidence="4">PSN293</strain>
    </source>
</reference>
<comment type="similarity">
    <text evidence="2">Belongs to the AB hydrolase superfamily. Epoxide hydrolase family.</text>
</comment>
<dbReference type="SUPFAM" id="SSF53474">
    <property type="entry name" value="alpha/beta-Hydrolases"/>
    <property type="match status" value="1"/>
</dbReference>
<evidence type="ECO:0000256" key="1">
    <source>
        <dbReference type="ARBA" id="ARBA00022801"/>
    </source>
</evidence>
<comment type="caution">
    <text evidence="4">The sequence shown here is derived from an EMBL/GenBank/DDBJ whole genome shotgun (WGS) entry which is preliminary data.</text>
</comment>
<accession>A0AAN7B5M8</accession>
<feature type="domain" description="AB hydrolase-1" evidence="3">
    <location>
        <begin position="40"/>
        <end position="314"/>
    </location>
</feature>
<dbReference type="Pfam" id="PF12697">
    <property type="entry name" value="Abhydrolase_6"/>
    <property type="match status" value="1"/>
</dbReference>
<proteinExistence type="inferred from homology"/>
<dbReference type="Gene3D" id="3.40.50.1820">
    <property type="entry name" value="alpha/beta hydrolase"/>
    <property type="match status" value="1"/>
</dbReference>
<dbReference type="EMBL" id="MU858219">
    <property type="protein sequence ID" value="KAK4209005.1"/>
    <property type="molecule type" value="Genomic_DNA"/>
</dbReference>
<dbReference type="PANTHER" id="PTHR43329">
    <property type="entry name" value="EPOXIDE HYDROLASE"/>
    <property type="match status" value="1"/>
</dbReference>
<sequence length="328" mass="36045">MVSLEERNFFPSLERNVTPTPSGSQVVSYSSDLGDGGPIVVLIHGYPQSAFIWRHIVPILQPKFSLFIPELPGYGISSHPTVSKDYSKRAIGGAILDALYSAWPTIQEVDYRRAVILAGHDRGARISHRLAVDRDYYDAERGLNIVATILLDIVPTKVQWDLFGQSPSIATGYFHWPLLANVELATHMILSMGGGNWAKLALRLAGTNEKAKARIEEHGAVDVYAGLFNKAETIRGSCEDYKAAAGVDYDQQVEDMKAGRKIDVPTLVMYSAMGIGSKSDVPGAWKEWVAEGTVLEAVAVEDGYGHYLPEEAYDIVSEKMLELLAKYV</sequence>
<evidence type="ECO:0000256" key="2">
    <source>
        <dbReference type="ARBA" id="ARBA00038334"/>
    </source>
</evidence>
<dbReference type="AlphaFoldDB" id="A0AAN7B5M8"/>
<gene>
    <name evidence="4" type="ORF">QBC37DRAFT_430982</name>
</gene>
<organism evidence="4 5">
    <name type="scientific">Rhypophila decipiens</name>
    <dbReference type="NCBI Taxonomy" id="261697"/>
    <lineage>
        <taxon>Eukaryota</taxon>
        <taxon>Fungi</taxon>
        <taxon>Dikarya</taxon>
        <taxon>Ascomycota</taxon>
        <taxon>Pezizomycotina</taxon>
        <taxon>Sordariomycetes</taxon>
        <taxon>Sordariomycetidae</taxon>
        <taxon>Sordariales</taxon>
        <taxon>Naviculisporaceae</taxon>
        <taxon>Rhypophila</taxon>
    </lineage>
</organism>
<dbReference type="PRINTS" id="PR00412">
    <property type="entry name" value="EPOXHYDRLASE"/>
</dbReference>
<dbReference type="InterPro" id="IPR000639">
    <property type="entry name" value="Epox_hydrolase-like"/>
</dbReference>
<protein>
    <submittedName>
        <fullName evidence="4">Alpha/beta hydrolase</fullName>
    </submittedName>
</protein>
<dbReference type="InterPro" id="IPR000073">
    <property type="entry name" value="AB_hydrolase_1"/>
</dbReference>
<evidence type="ECO:0000313" key="4">
    <source>
        <dbReference type="EMBL" id="KAK4209005.1"/>
    </source>
</evidence>
<keyword evidence="1 4" id="KW-0378">Hydrolase</keyword>
<reference evidence="4" key="2">
    <citation type="submission" date="2023-05" db="EMBL/GenBank/DDBJ databases">
        <authorList>
            <consortium name="Lawrence Berkeley National Laboratory"/>
            <person name="Steindorff A."/>
            <person name="Hensen N."/>
            <person name="Bonometti L."/>
            <person name="Westerberg I."/>
            <person name="Brannstrom I.O."/>
            <person name="Guillou S."/>
            <person name="Cros-Aarteil S."/>
            <person name="Calhoun S."/>
            <person name="Haridas S."/>
            <person name="Kuo A."/>
            <person name="Mondo S."/>
            <person name="Pangilinan J."/>
            <person name="Riley R."/>
            <person name="Labutti K."/>
            <person name="Andreopoulos B."/>
            <person name="Lipzen A."/>
            <person name="Chen C."/>
            <person name="Yanf M."/>
            <person name="Daum C."/>
            <person name="Ng V."/>
            <person name="Clum A."/>
            <person name="Ohm R."/>
            <person name="Martin F."/>
            <person name="Silar P."/>
            <person name="Natvig D."/>
            <person name="Lalanne C."/>
            <person name="Gautier V."/>
            <person name="Ament-Velasquez S.L."/>
            <person name="Kruys A."/>
            <person name="Hutchinson M.I."/>
            <person name="Powell A.J."/>
            <person name="Barry K."/>
            <person name="Miller A.N."/>
            <person name="Grigoriev I.V."/>
            <person name="Debuchy R."/>
            <person name="Gladieux P."/>
            <person name="Thoren M.H."/>
            <person name="Johannesson H."/>
        </authorList>
    </citation>
    <scope>NUCLEOTIDE SEQUENCE</scope>
    <source>
        <strain evidence="4">PSN293</strain>
    </source>
</reference>
<dbReference type="GO" id="GO:0016787">
    <property type="term" value="F:hydrolase activity"/>
    <property type="evidence" value="ECO:0007669"/>
    <property type="project" value="UniProtKB-KW"/>
</dbReference>
<evidence type="ECO:0000313" key="5">
    <source>
        <dbReference type="Proteomes" id="UP001301769"/>
    </source>
</evidence>